<dbReference type="InterPro" id="IPR008557">
    <property type="entry name" value="PhoX"/>
</dbReference>
<dbReference type="AlphaFoldDB" id="A0A317FAL6"/>
<dbReference type="OrthoDB" id="9801383at2"/>
<accession>A0A317FAL6</accession>
<dbReference type="PROSITE" id="PS51318">
    <property type="entry name" value="TAT"/>
    <property type="match status" value="1"/>
</dbReference>
<dbReference type="InterPro" id="IPR006311">
    <property type="entry name" value="TAT_signal"/>
</dbReference>
<feature type="compositionally biased region" description="Basic and acidic residues" evidence="1">
    <location>
        <begin position="1"/>
        <end position="10"/>
    </location>
</feature>
<dbReference type="SUPFAM" id="SSF63829">
    <property type="entry name" value="Calcium-dependent phosphotriesterase"/>
    <property type="match status" value="1"/>
</dbReference>
<proteinExistence type="predicted"/>
<keyword evidence="3" id="KW-1185">Reference proteome</keyword>
<organism evidence="2 3">
    <name type="scientific">Falsiroseomonas bella</name>
    <dbReference type="NCBI Taxonomy" id="2184016"/>
    <lineage>
        <taxon>Bacteria</taxon>
        <taxon>Pseudomonadati</taxon>
        <taxon>Pseudomonadota</taxon>
        <taxon>Alphaproteobacteria</taxon>
        <taxon>Acetobacterales</taxon>
        <taxon>Roseomonadaceae</taxon>
        <taxon>Falsiroseomonas</taxon>
    </lineage>
</organism>
<dbReference type="Pfam" id="PF05787">
    <property type="entry name" value="PhoX"/>
    <property type="match status" value="1"/>
</dbReference>
<dbReference type="PANTHER" id="PTHR35399">
    <property type="entry name" value="SLR8030 PROTEIN"/>
    <property type="match status" value="1"/>
</dbReference>
<evidence type="ECO:0000313" key="2">
    <source>
        <dbReference type="EMBL" id="PWS35845.1"/>
    </source>
</evidence>
<evidence type="ECO:0000256" key="1">
    <source>
        <dbReference type="SAM" id="MobiDB-lite"/>
    </source>
</evidence>
<dbReference type="EMBL" id="QGNA01000004">
    <property type="protein sequence ID" value="PWS35845.1"/>
    <property type="molecule type" value="Genomic_DNA"/>
</dbReference>
<reference evidence="3" key="1">
    <citation type="submission" date="2018-05" db="EMBL/GenBank/DDBJ databases">
        <authorList>
            <person name="Du Z."/>
            <person name="Wang X."/>
        </authorList>
    </citation>
    <scope>NUCLEOTIDE SEQUENCE [LARGE SCALE GENOMIC DNA]</scope>
    <source>
        <strain evidence="3">CQN31</strain>
    </source>
</reference>
<protein>
    <submittedName>
        <fullName evidence="2">Tat pathway signal protein</fullName>
    </submittedName>
</protein>
<sequence>MPDDLRHLPYDLEAGDEIPSNTSPNPSFAEIAEARLGRRGMLMGGLATAIAGFIGAETRPAAAQGAAQGAAPAASGPAIGFKAVPISPNDTVVVPEGYSVQVLIPQGTPLSGEPAGKSLGAMTAAEQGAAVGAHHDGMHFFPIEGREPDQGSSTDGFLVVNHEYIEPRFMHARAVGMSVGNGRMPLTGGARDPEEVRKEINAHGVSIVRIAKGADGQWAVKADPRSRRVTAATPMEISGPVRGHALVRTKYSPDGTRVRGTVNNCAHGVTPWNTYMTAEENWAGYFRNLDQQDQKPNLPREHARYGVPTGQTRYNWDQVQGGGDEFERFNVSSTGADATQDYRNEVNAFGWLVEIDPFNPNAMPVKRTALGRFAHEGIVFGPAREGRPVVAYSGDDSTFEYIYKFVSARPFARATANGSLLDEGVLYVAKFNADGTGEWLPLQHGVGPLTAANGFADQGEVLVNTRLAADAVGATKMDRPEWGAVDPRDGRVYFTLTNNSRRTEAQRDAANPRAQNQFGQIIRWREANDDHAATRFTWDLFLIAGPEGNSRIAGNAPVNADNMLACPDGLWFDADGRMWIQTDIGESEQLRGALAPFGNNAMLCANPVTGETRRFLTGPNGQEVTGVITTPDRRTMFVNLQHPGATTSAADWAAGRPNSRFPNGEGAPLSATLVITKNDGGIIGT</sequence>
<comment type="caution">
    <text evidence="2">The sequence shown here is derived from an EMBL/GenBank/DDBJ whole genome shotgun (WGS) entry which is preliminary data.</text>
</comment>
<dbReference type="Proteomes" id="UP000245765">
    <property type="component" value="Unassembled WGS sequence"/>
</dbReference>
<evidence type="ECO:0000313" key="3">
    <source>
        <dbReference type="Proteomes" id="UP000245765"/>
    </source>
</evidence>
<gene>
    <name evidence="2" type="ORF">DFH01_19955</name>
</gene>
<name>A0A317FAL6_9PROT</name>
<dbReference type="PANTHER" id="PTHR35399:SF2">
    <property type="entry name" value="DUF839 DOMAIN-CONTAINING PROTEIN"/>
    <property type="match status" value="1"/>
</dbReference>
<feature type="region of interest" description="Disordered" evidence="1">
    <location>
        <begin position="1"/>
        <end position="26"/>
    </location>
</feature>
<dbReference type="RefSeq" id="WP_109872211.1">
    <property type="nucleotide sequence ID" value="NZ_QGNA01000004.1"/>
</dbReference>